<accession>A0A6C0KGQ1</accession>
<organism evidence="2">
    <name type="scientific">viral metagenome</name>
    <dbReference type="NCBI Taxonomy" id="1070528"/>
    <lineage>
        <taxon>unclassified sequences</taxon>
        <taxon>metagenomes</taxon>
        <taxon>organismal metagenomes</taxon>
    </lineage>
</organism>
<dbReference type="EMBL" id="MN740899">
    <property type="protein sequence ID" value="QHU17172.1"/>
    <property type="molecule type" value="Genomic_DNA"/>
</dbReference>
<keyword evidence="1" id="KW-0812">Transmembrane</keyword>
<protein>
    <submittedName>
        <fullName evidence="2">Uncharacterized protein</fullName>
    </submittedName>
</protein>
<evidence type="ECO:0000313" key="2">
    <source>
        <dbReference type="EMBL" id="QHU17172.1"/>
    </source>
</evidence>
<sequence length="175" mass="19848">MKEFSTFLNMIPILIISVLILYQPEAARFSHTILGKLCAIVLILGYTYIDVLYGVLCCACVILYYQSDYVEGFSDFRATFVAQNCAKGQLMHKGVQVKTEMADHVFPELEFSRGEKCNPCSETCDFSIIEEKLKTESELVTPKDSNDWTWTDFTGSVAKYIPALYVKSEPFATRM</sequence>
<reference evidence="2" key="1">
    <citation type="journal article" date="2020" name="Nature">
        <title>Giant virus diversity and host interactions through global metagenomics.</title>
        <authorList>
            <person name="Schulz F."/>
            <person name="Roux S."/>
            <person name="Paez-Espino D."/>
            <person name="Jungbluth S."/>
            <person name="Walsh D.A."/>
            <person name="Denef V.J."/>
            <person name="McMahon K.D."/>
            <person name="Konstantinidis K.T."/>
            <person name="Eloe-Fadrosh E.A."/>
            <person name="Kyrpides N.C."/>
            <person name="Woyke T."/>
        </authorList>
    </citation>
    <scope>NUCLEOTIDE SEQUENCE</scope>
    <source>
        <strain evidence="2">GVMAG-S-3300012000-57</strain>
    </source>
</reference>
<evidence type="ECO:0000256" key="1">
    <source>
        <dbReference type="SAM" id="Phobius"/>
    </source>
</evidence>
<name>A0A6C0KGQ1_9ZZZZ</name>
<dbReference type="AlphaFoldDB" id="A0A6C0KGQ1"/>
<keyword evidence="1" id="KW-0472">Membrane</keyword>
<proteinExistence type="predicted"/>
<feature type="transmembrane region" description="Helical" evidence="1">
    <location>
        <begin position="34"/>
        <end position="65"/>
    </location>
</feature>
<keyword evidence="1" id="KW-1133">Transmembrane helix</keyword>
<feature type="transmembrane region" description="Helical" evidence="1">
    <location>
        <begin position="6"/>
        <end position="22"/>
    </location>
</feature>